<feature type="signal peptide" evidence="2">
    <location>
        <begin position="1"/>
        <end position="21"/>
    </location>
</feature>
<evidence type="ECO:0000256" key="2">
    <source>
        <dbReference type="SAM" id="SignalP"/>
    </source>
</evidence>
<accession>A0A919IKK4</accession>
<feature type="chain" id="PRO_5038031201" description="Secreted protein" evidence="2">
    <location>
        <begin position="22"/>
        <end position="152"/>
    </location>
</feature>
<reference evidence="3" key="1">
    <citation type="submission" date="2021-01" db="EMBL/GenBank/DDBJ databases">
        <title>Whole genome shotgun sequence of Actinoplanes cyaneus NBRC 14990.</title>
        <authorList>
            <person name="Komaki H."/>
            <person name="Tamura T."/>
        </authorList>
    </citation>
    <scope>NUCLEOTIDE SEQUENCE</scope>
    <source>
        <strain evidence="3">NBRC 14990</strain>
    </source>
</reference>
<feature type="compositionally biased region" description="Low complexity" evidence="1">
    <location>
        <begin position="33"/>
        <end position="50"/>
    </location>
</feature>
<dbReference type="AlphaFoldDB" id="A0A919IKK4"/>
<gene>
    <name evidence="3" type="ORF">Acy02nite_15360</name>
</gene>
<keyword evidence="2" id="KW-0732">Signal</keyword>
<protein>
    <recommendedName>
        <fullName evidence="5">Secreted protein</fullName>
    </recommendedName>
</protein>
<proteinExistence type="predicted"/>
<evidence type="ECO:0008006" key="5">
    <source>
        <dbReference type="Google" id="ProtNLM"/>
    </source>
</evidence>
<keyword evidence="4" id="KW-1185">Reference proteome</keyword>
<evidence type="ECO:0000313" key="3">
    <source>
        <dbReference type="EMBL" id="GID63655.1"/>
    </source>
</evidence>
<name>A0A919IKK4_9ACTN</name>
<dbReference type="Proteomes" id="UP000619479">
    <property type="component" value="Unassembled WGS sequence"/>
</dbReference>
<evidence type="ECO:0000313" key="4">
    <source>
        <dbReference type="Proteomes" id="UP000619479"/>
    </source>
</evidence>
<evidence type="ECO:0000256" key="1">
    <source>
        <dbReference type="SAM" id="MobiDB-lite"/>
    </source>
</evidence>
<dbReference type="EMBL" id="BOMH01000013">
    <property type="protein sequence ID" value="GID63655.1"/>
    <property type="molecule type" value="Genomic_DNA"/>
</dbReference>
<organism evidence="3 4">
    <name type="scientific">Actinoplanes cyaneus</name>
    <dbReference type="NCBI Taxonomy" id="52696"/>
    <lineage>
        <taxon>Bacteria</taxon>
        <taxon>Bacillati</taxon>
        <taxon>Actinomycetota</taxon>
        <taxon>Actinomycetes</taxon>
        <taxon>Micromonosporales</taxon>
        <taxon>Micromonosporaceae</taxon>
        <taxon>Actinoplanes</taxon>
    </lineage>
</organism>
<feature type="region of interest" description="Disordered" evidence="1">
    <location>
        <begin position="29"/>
        <end position="50"/>
    </location>
</feature>
<sequence length="152" mass="15658">MHSLLLAGIIPAMLVPGVAHAGHATGPVRDVPAARAGTAPGAPASSPEPRTGLLGTFAFGRAAVIGAGGEEAGVWSGASVHSGFAGDDLVITYVPRLAPARHEQVVYTARYNEVAYPQAECERVGASGVALRVWVSYRCRTGVAPNYTLLVR</sequence>
<dbReference type="RefSeq" id="WP_239174409.1">
    <property type="nucleotide sequence ID" value="NZ_BAAAUC010000023.1"/>
</dbReference>
<comment type="caution">
    <text evidence="3">The sequence shown here is derived from an EMBL/GenBank/DDBJ whole genome shotgun (WGS) entry which is preliminary data.</text>
</comment>